<organism evidence="1 2">
    <name type="scientific">Capsicum annuum</name>
    <name type="common">Capsicum pepper</name>
    <dbReference type="NCBI Taxonomy" id="4072"/>
    <lineage>
        <taxon>Eukaryota</taxon>
        <taxon>Viridiplantae</taxon>
        <taxon>Streptophyta</taxon>
        <taxon>Embryophyta</taxon>
        <taxon>Tracheophyta</taxon>
        <taxon>Spermatophyta</taxon>
        <taxon>Magnoliopsida</taxon>
        <taxon>eudicotyledons</taxon>
        <taxon>Gunneridae</taxon>
        <taxon>Pentapetalae</taxon>
        <taxon>asterids</taxon>
        <taxon>lamiids</taxon>
        <taxon>Solanales</taxon>
        <taxon>Solanaceae</taxon>
        <taxon>Solanoideae</taxon>
        <taxon>Capsiceae</taxon>
        <taxon>Capsicum</taxon>
    </lineage>
</organism>
<protein>
    <submittedName>
        <fullName evidence="1">Uncharacterized protein</fullName>
    </submittedName>
</protein>
<proteinExistence type="predicted"/>
<sequence>MQWTLKIQAKLFKALTSVTTHFHQQTYLVADFDTRKSKFSVELTLKTLRKTSLIELEQGFLVNLERGMKPRTKWRWGREGTIFSNFLLYNI</sequence>
<evidence type="ECO:0000313" key="2">
    <source>
        <dbReference type="Proteomes" id="UP000222542"/>
    </source>
</evidence>
<dbReference type="EMBL" id="AYRZ02008137">
    <property type="protein sequence ID" value="PHT37395.1"/>
    <property type="molecule type" value="Genomic_DNA"/>
</dbReference>
<dbReference type="AlphaFoldDB" id="A0A2G2VWP6"/>
<reference evidence="1 2" key="2">
    <citation type="journal article" date="2017" name="Genome Biol.">
        <title>New reference genome sequences of hot pepper reveal the massive evolution of plant disease-resistance genes by retroduplication.</title>
        <authorList>
            <person name="Kim S."/>
            <person name="Park J."/>
            <person name="Yeom S.I."/>
            <person name="Kim Y.M."/>
            <person name="Seo E."/>
            <person name="Kim K.T."/>
            <person name="Kim M.S."/>
            <person name="Lee J.M."/>
            <person name="Cheong K."/>
            <person name="Shin H.S."/>
            <person name="Kim S.B."/>
            <person name="Han K."/>
            <person name="Lee J."/>
            <person name="Park M."/>
            <person name="Lee H.A."/>
            <person name="Lee H.Y."/>
            <person name="Lee Y."/>
            <person name="Oh S."/>
            <person name="Lee J.H."/>
            <person name="Choi E."/>
            <person name="Choi E."/>
            <person name="Lee S.E."/>
            <person name="Jeon J."/>
            <person name="Kim H."/>
            <person name="Choi G."/>
            <person name="Song H."/>
            <person name="Lee J."/>
            <person name="Lee S.C."/>
            <person name="Kwon J.K."/>
            <person name="Lee H.Y."/>
            <person name="Koo N."/>
            <person name="Hong Y."/>
            <person name="Kim R.W."/>
            <person name="Kang W.H."/>
            <person name="Huh J.H."/>
            <person name="Kang B.C."/>
            <person name="Yang T.J."/>
            <person name="Lee Y.H."/>
            <person name="Bennetzen J.L."/>
            <person name="Choi D."/>
        </authorList>
    </citation>
    <scope>NUCLEOTIDE SEQUENCE [LARGE SCALE GENOMIC DNA]</scope>
    <source>
        <strain evidence="2">cv. CM334</strain>
    </source>
</reference>
<keyword evidence="2" id="KW-1185">Reference proteome</keyword>
<evidence type="ECO:0000313" key="1">
    <source>
        <dbReference type="EMBL" id="PHT37395.1"/>
    </source>
</evidence>
<dbReference type="Proteomes" id="UP000222542">
    <property type="component" value="Unassembled WGS sequence"/>
</dbReference>
<gene>
    <name evidence="1" type="ORF">T459_35673</name>
</gene>
<dbReference type="Gene3D" id="2.40.30.20">
    <property type="match status" value="1"/>
</dbReference>
<reference evidence="1 2" key="1">
    <citation type="journal article" date="2014" name="Nat. Genet.">
        <title>Genome sequence of the hot pepper provides insights into the evolution of pungency in Capsicum species.</title>
        <authorList>
            <person name="Kim S."/>
            <person name="Park M."/>
            <person name="Yeom S.I."/>
            <person name="Kim Y.M."/>
            <person name="Lee J.M."/>
            <person name="Lee H.A."/>
            <person name="Seo E."/>
            <person name="Choi J."/>
            <person name="Cheong K."/>
            <person name="Kim K.T."/>
            <person name="Jung K."/>
            <person name="Lee G.W."/>
            <person name="Oh S.K."/>
            <person name="Bae C."/>
            <person name="Kim S.B."/>
            <person name="Lee H.Y."/>
            <person name="Kim S.Y."/>
            <person name="Kim M.S."/>
            <person name="Kang B.C."/>
            <person name="Jo Y.D."/>
            <person name="Yang H.B."/>
            <person name="Jeong H.J."/>
            <person name="Kang W.H."/>
            <person name="Kwon J.K."/>
            <person name="Shin C."/>
            <person name="Lim J.Y."/>
            <person name="Park J.H."/>
            <person name="Huh J.H."/>
            <person name="Kim J.S."/>
            <person name="Kim B.D."/>
            <person name="Cohen O."/>
            <person name="Paran I."/>
            <person name="Suh M.C."/>
            <person name="Lee S.B."/>
            <person name="Kim Y.K."/>
            <person name="Shin Y."/>
            <person name="Noh S.J."/>
            <person name="Park J."/>
            <person name="Seo Y.S."/>
            <person name="Kwon S.Y."/>
            <person name="Kim H.A."/>
            <person name="Park J.M."/>
            <person name="Kim H.J."/>
            <person name="Choi S.B."/>
            <person name="Bosland P.W."/>
            <person name="Reeves G."/>
            <person name="Jo S.H."/>
            <person name="Lee B.W."/>
            <person name="Cho H.T."/>
            <person name="Choi H.S."/>
            <person name="Lee M.S."/>
            <person name="Yu Y."/>
            <person name="Do Choi Y."/>
            <person name="Park B.S."/>
            <person name="van Deynze A."/>
            <person name="Ashrafi H."/>
            <person name="Hill T."/>
            <person name="Kim W.T."/>
            <person name="Pai H.S."/>
            <person name="Ahn H.K."/>
            <person name="Yeam I."/>
            <person name="Giovannoni J.J."/>
            <person name="Rose J.K."/>
            <person name="Sorensen I."/>
            <person name="Lee S.J."/>
            <person name="Kim R.W."/>
            <person name="Choi I.Y."/>
            <person name="Choi B.S."/>
            <person name="Lim J.S."/>
            <person name="Lee Y.H."/>
            <person name="Choi D."/>
        </authorList>
    </citation>
    <scope>NUCLEOTIDE SEQUENCE [LARGE SCALE GENOMIC DNA]</scope>
    <source>
        <strain evidence="2">cv. CM334</strain>
    </source>
</reference>
<name>A0A2G2VWP6_CAPAN</name>
<dbReference type="InterPro" id="IPR023366">
    <property type="entry name" value="ATP_synth_asu-like_sf"/>
</dbReference>
<dbReference type="STRING" id="4072.A0A2G2VWP6"/>
<comment type="caution">
    <text evidence="1">The sequence shown here is derived from an EMBL/GenBank/DDBJ whole genome shotgun (WGS) entry which is preliminary data.</text>
</comment>
<dbReference type="Gramene" id="PHT37395">
    <property type="protein sequence ID" value="PHT37395"/>
    <property type="gene ID" value="T459_35673"/>
</dbReference>
<accession>A0A2G2VWP6</accession>